<dbReference type="Pfam" id="PF06985">
    <property type="entry name" value="HET"/>
    <property type="match status" value="1"/>
</dbReference>
<keyword evidence="3" id="KW-1185">Reference proteome</keyword>
<organism evidence="2 3">
    <name type="scientific">Lasiosphaeria ovina</name>
    <dbReference type="NCBI Taxonomy" id="92902"/>
    <lineage>
        <taxon>Eukaryota</taxon>
        <taxon>Fungi</taxon>
        <taxon>Dikarya</taxon>
        <taxon>Ascomycota</taxon>
        <taxon>Pezizomycotina</taxon>
        <taxon>Sordariomycetes</taxon>
        <taxon>Sordariomycetidae</taxon>
        <taxon>Sordariales</taxon>
        <taxon>Lasiosphaeriaceae</taxon>
        <taxon>Lasiosphaeria</taxon>
    </lineage>
</organism>
<accession>A0AAE0NC51</accession>
<evidence type="ECO:0000259" key="1">
    <source>
        <dbReference type="Pfam" id="PF06985"/>
    </source>
</evidence>
<evidence type="ECO:0000313" key="3">
    <source>
        <dbReference type="Proteomes" id="UP001287356"/>
    </source>
</evidence>
<feature type="domain" description="Heterokaryon incompatibility" evidence="1">
    <location>
        <begin position="219"/>
        <end position="385"/>
    </location>
</feature>
<gene>
    <name evidence="2" type="ORF">B0T24DRAFT_551325</name>
</gene>
<dbReference type="EMBL" id="JAULSN010000003">
    <property type="protein sequence ID" value="KAK3377204.1"/>
    <property type="molecule type" value="Genomic_DNA"/>
</dbReference>
<comment type="caution">
    <text evidence="2">The sequence shown here is derived from an EMBL/GenBank/DDBJ whole genome shotgun (WGS) entry which is preliminary data.</text>
</comment>
<reference evidence="2" key="1">
    <citation type="journal article" date="2023" name="Mol. Phylogenet. Evol.">
        <title>Genome-scale phylogeny and comparative genomics of the fungal order Sordariales.</title>
        <authorList>
            <person name="Hensen N."/>
            <person name="Bonometti L."/>
            <person name="Westerberg I."/>
            <person name="Brannstrom I.O."/>
            <person name="Guillou S."/>
            <person name="Cros-Aarteil S."/>
            <person name="Calhoun S."/>
            <person name="Haridas S."/>
            <person name="Kuo A."/>
            <person name="Mondo S."/>
            <person name="Pangilinan J."/>
            <person name="Riley R."/>
            <person name="LaButti K."/>
            <person name="Andreopoulos B."/>
            <person name="Lipzen A."/>
            <person name="Chen C."/>
            <person name="Yan M."/>
            <person name="Daum C."/>
            <person name="Ng V."/>
            <person name="Clum A."/>
            <person name="Steindorff A."/>
            <person name="Ohm R.A."/>
            <person name="Martin F."/>
            <person name="Silar P."/>
            <person name="Natvig D.O."/>
            <person name="Lalanne C."/>
            <person name="Gautier V."/>
            <person name="Ament-Velasquez S.L."/>
            <person name="Kruys A."/>
            <person name="Hutchinson M.I."/>
            <person name="Powell A.J."/>
            <person name="Barry K."/>
            <person name="Miller A.N."/>
            <person name="Grigoriev I.V."/>
            <person name="Debuchy R."/>
            <person name="Gladieux P."/>
            <person name="Hiltunen Thoren M."/>
            <person name="Johannesson H."/>
        </authorList>
    </citation>
    <scope>NUCLEOTIDE SEQUENCE</scope>
    <source>
        <strain evidence="2">CBS 958.72</strain>
    </source>
</reference>
<dbReference type="Proteomes" id="UP001287356">
    <property type="component" value="Unassembled WGS sequence"/>
</dbReference>
<dbReference type="InterPro" id="IPR052895">
    <property type="entry name" value="HetReg/Transcr_Mod"/>
</dbReference>
<dbReference type="PANTHER" id="PTHR24148:SF64">
    <property type="entry name" value="HETEROKARYON INCOMPATIBILITY DOMAIN-CONTAINING PROTEIN"/>
    <property type="match status" value="1"/>
</dbReference>
<proteinExistence type="predicted"/>
<dbReference type="AlphaFoldDB" id="A0AAE0NC51"/>
<evidence type="ECO:0000313" key="2">
    <source>
        <dbReference type="EMBL" id="KAK3377204.1"/>
    </source>
</evidence>
<dbReference type="InterPro" id="IPR010730">
    <property type="entry name" value="HET"/>
</dbReference>
<protein>
    <submittedName>
        <fullName evidence="2">Heterokaryon incompatibility protein-domain-containing protein</fullName>
    </submittedName>
</protein>
<dbReference type="PANTHER" id="PTHR24148">
    <property type="entry name" value="ANKYRIN REPEAT DOMAIN-CONTAINING PROTEIN 39 HOMOLOG-RELATED"/>
    <property type="match status" value="1"/>
</dbReference>
<reference evidence="2" key="2">
    <citation type="submission" date="2023-06" db="EMBL/GenBank/DDBJ databases">
        <authorList>
            <consortium name="Lawrence Berkeley National Laboratory"/>
            <person name="Haridas S."/>
            <person name="Hensen N."/>
            <person name="Bonometti L."/>
            <person name="Westerberg I."/>
            <person name="Brannstrom I.O."/>
            <person name="Guillou S."/>
            <person name="Cros-Aarteil S."/>
            <person name="Calhoun S."/>
            <person name="Kuo A."/>
            <person name="Mondo S."/>
            <person name="Pangilinan J."/>
            <person name="Riley R."/>
            <person name="Labutti K."/>
            <person name="Andreopoulos B."/>
            <person name="Lipzen A."/>
            <person name="Chen C."/>
            <person name="Yanf M."/>
            <person name="Daum C."/>
            <person name="Ng V."/>
            <person name="Clum A."/>
            <person name="Steindorff A."/>
            <person name="Ohm R."/>
            <person name="Martin F."/>
            <person name="Silar P."/>
            <person name="Natvig D."/>
            <person name="Lalanne C."/>
            <person name="Gautier V."/>
            <person name="Ament-Velasquez S.L."/>
            <person name="Kruys A."/>
            <person name="Hutchinson M.I."/>
            <person name="Powell A.J."/>
            <person name="Barry K."/>
            <person name="Miller A.N."/>
            <person name="Grigoriev I.V."/>
            <person name="Debuchy R."/>
            <person name="Gladieux P."/>
            <person name="Thoren M.H."/>
            <person name="Johannesson H."/>
        </authorList>
    </citation>
    <scope>NUCLEOTIDE SEQUENCE</scope>
    <source>
        <strain evidence="2">CBS 958.72</strain>
    </source>
</reference>
<name>A0AAE0NC51_9PEZI</name>
<sequence>MEPNVETTRAKHSGLVRVSQYCPECPILQVAMPKTMQGVQSLVLKTVSHDQGWCSEGSESWTWFEAIRATESRPMDKLAGFTWPKSSRLRLNHNSPGNPEPQEQITTWSLESDDESIRAWLRSIQPGDWIQILPRAKFLRWVNVVYEAELAVSWTRAQDMSTRPKNYAPQNTHHTPKYRPLDVDQREIRILEIEPGCFDDPLVCSLVYTSLSNSEHTQYTALSYCWGPQEDPKTITLHVQIGDDSPIGPLRAEIDIPIAPNLHSALRHMRHETGPCRALWADAVCINQVDIEERNQQVAIMNDIYACARDVCIWLGEGDENTRIMLDYLKPFTRAFEEDPSSFLQMVNSDMNTPHGQDSNGPESYVSISHIFSLPWFTRVWVLQEAFNAKTATVKIGRESLPWPLVARIGNCMENAKEKARSMGNLTMPAIFSTLFSVSVESSRISVTKGRSEDLLPLFVDSLDLDATDPRDKIFALLSLWKDTDLRQLPDELRPDYHKPPFQVFADFTRYWIKTHHSLRILSAVHAALDRTWQRMSPNPCADLLDDRPSWSVWHTGSSSWAKGTLAYDPQCLYASSESMVPDAELLETPLAKNILTLKGLRICSIRDIRPYPWNENPQSDSDLDRAFEKVFDPTGDLGTWTPGASTAHLVRPKRDDLVEDHLIAHMGSTAEHDGAVPCISPCAFSSNSYRGDLTGLCPYTARVGDIVVVLFGGNVPYLIRERPANETTQRKGVQYSFVGECFVSGYMFGEAIVDWRNGQLRLEQFELV</sequence>